<accession>U9U268</accession>
<sequence>MAYELALSIIEFLFTFVSLSVVFFELSFKGKENKGNITPKRKQTVLCIGRIKGMNCAIR</sequence>
<keyword evidence="1" id="KW-1133">Transmembrane helix</keyword>
<evidence type="ECO:0000313" key="2">
    <source>
        <dbReference type="EMBL" id="ESA12678.1"/>
    </source>
</evidence>
<protein>
    <submittedName>
        <fullName evidence="2">Uncharacterized protein</fullName>
    </submittedName>
</protein>
<gene>
    <name evidence="2" type="ORF">GLOINDRAFT_26867</name>
</gene>
<keyword evidence="1" id="KW-0472">Membrane</keyword>
<proteinExistence type="predicted"/>
<dbReference type="EMBL" id="KI284684">
    <property type="protein sequence ID" value="ESA12678.1"/>
    <property type="molecule type" value="Genomic_DNA"/>
</dbReference>
<dbReference type="AlphaFoldDB" id="U9U268"/>
<reference evidence="2" key="1">
    <citation type="submission" date="2013-07" db="EMBL/GenBank/DDBJ databases">
        <title>The genome of an arbuscular mycorrhizal fungus provides insights into the evolution of the oldest plant symbiosis.</title>
        <authorList>
            <consortium name="DOE Joint Genome Institute"/>
            <person name="Tisserant E."/>
            <person name="Malbreil M."/>
            <person name="Kuo A."/>
            <person name="Kohler A."/>
            <person name="Symeonidi A."/>
            <person name="Balestrini R."/>
            <person name="Charron P."/>
            <person name="Duensing N."/>
            <person name="Frei-dit-Frey N."/>
            <person name="Gianinazzi-Pearson V."/>
            <person name="Gilbert B."/>
            <person name="Handa Y."/>
            <person name="Hijri M."/>
            <person name="Kaul R."/>
            <person name="Kawaguchi M."/>
            <person name="Krajinski F."/>
            <person name="Lammers P."/>
            <person name="Lapierre D."/>
            <person name="Masclaux F.G."/>
            <person name="Murat C."/>
            <person name="Morin E."/>
            <person name="Ndikumana S."/>
            <person name="Pagni M."/>
            <person name="Petitpierre D."/>
            <person name="Requena N."/>
            <person name="Rosikiewicz P."/>
            <person name="Riley R."/>
            <person name="Saito K."/>
            <person name="San Clemente H."/>
            <person name="Shapiro H."/>
            <person name="van Tuinen D."/>
            <person name="Becard G."/>
            <person name="Bonfante P."/>
            <person name="Paszkowski U."/>
            <person name="Shachar-Hill Y."/>
            <person name="Young J.P."/>
            <person name="Sanders I.R."/>
            <person name="Henrissat B."/>
            <person name="Rensing S.A."/>
            <person name="Grigoriev I.V."/>
            <person name="Corradi N."/>
            <person name="Roux C."/>
            <person name="Martin F."/>
        </authorList>
    </citation>
    <scope>NUCLEOTIDE SEQUENCE</scope>
    <source>
        <strain evidence="2">DAOM 197198</strain>
    </source>
</reference>
<evidence type="ECO:0000256" key="1">
    <source>
        <dbReference type="SAM" id="Phobius"/>
    </source>
</evidence>
<name>U9U268_RHIID</name>
<feature type="transmembrane region" description="Helical" evidence="1">
    <location>
        <begin position="6"/>
        <end position="24"/>
    </location>
</feature>
<keyword evidence="1" id="KW-0812">Transmembrane</keyword>
<dbReference type="HOGENOM" id="CLU_2961968_0_0_1"/>
<organism evidence="2">
    <name type="scientific">Rhizophagus irregularis (strain DAOM 181602 / DAOM 197198 / MUCL 43194)</name>
    <name type="common">Arbuscular mycorrhizal fungus</name>
    <name type="synonym">Glomus intraradices</name>
    <dbReference type="NCBI Taxonomy" id="747089"/>
    <lineage>
        <taxon>Eukaryota</taxon>
        <taxon>Fungi</taxon>
        <taxon>Fungi incertae sedis</taxon>
        <taxon>Mucoromycota</taxon>
        <taxon>Glomeromycotina</taxon>
        <taxon>Glomeromycetes</taxon>
        <taxon>Glomerales</taxon>
        <taxon>Glomeraceae</taxon>
        <taxon>Rhizophagus</taxon>
    </lineage>
</organism>